<dbReference type="EMBL" id="JACHJV010000001">
    <property type="protein sequence ID" value="MBB4925165.1"/>
    <property type="molecule type" value="Genomic_DNA"/>
</dbReference>
<feature type="transmembrane region" description="Helical" evidence="2">
    <location>
        <begin position="290"/>
        <end position="309"/>
    </location>
</feature>
<protein>
    <recommendedName>
        <fullName evidence="5">Secreted protein</fullName>
    </recommendedName>
</protein>
<sequence length="527" mass="55353">MATGVTPQVAPGETLSEGTGSVTAGGASAPRDPRTGRPSSAQAPAPGTSPAGSAPAGLARLFDRAYWTTPRRVRALTAAALAALLLFAGVGYTVLSGARNSVDAIGHRAAPQAERASDLYFALGDLDAQAANLLLVGADEADFAKRAAVKQTYDQRRAQADADLEQATEALSGDSAGRKAVQDELDALGQYEALVARSDLQESTAKSLPGKPAADALYSYQQATDLLRSQLLPDADQVANANAATVESSYTTQRGDLGSGWWWLLVTGLLALVLLAALQRTLTVRYRRLISPPLVAALLLAVIGLGYGLSLASGTSDRLHTAKVDAYDSVIALSRAKAVAYDSNADESRWLSDPSRAASYSQAFFDKSQQIVKLDHTDQAGYLAALTRAVSAHQASSANVGFGGFLGDELHNITFPGEQQAADQVLSEFQTYQQDDRQIRALQGQGRLTDAIAFDTGTAVGQSDGDFAKLSDAFDQVIAINQHAFDQAVQQSDDDLGATATIACALLLAGALALTVLAVRPRLREYR</sequence>
<comment type="caution">
    <text evidence="3">The sequence shown here is derived from an EMBL/GenBank/DDBJ whole genome shotgun (WGS) entry which is preliminary data.</text>
</comment>
<feature type="compositionally biased region" description="Low complexity" evidence="1">
    <location>
        <begin position="38"/>
        <end position="56"/>
    </location>
</feature>
<feature type="region of interest" description="Disordered" evidence="1">
    <location>
        <begin position="1"/>
        <end position="56"/>
    </location>
</feature>
<accession>A0A7W7R488</accession>
<evidence type="ECO:0000313" key="3">
    <source>
        <dbReference type="EMBL" id="MBB4925165.1"/>
    </source>
</evidence>
<feature type="transmembrane region" description="Helical" evidence="2">
    <location>
        <begin position="73"/>
        <end position="95"/>
    </location>
</feature>
<dbReference type="RefSeq" id="WP_184937132.1">
    <property type="nucleotide sequence ID" value="NZ_JACHJV010000001.1"/>
</dbReference>
<keyword evidence="2" id="KW-1133">Transmembrane helix</keyword>
<keyword evidence="4" id="KW-1185">Reference proteome</keyword>
<dbReference type="AlphaFoldDB" id="A0A7W7R488"/>
<reference evidence="3 4" key="1">
    <citation type="submission" date="2020-08" db="EMBL/GenBank/DDBJ databases">
        <title>Sequencing the genomes of 1000 actinobacteria strains.</title>
        <authorList>
            <person name="Klenk H.-P."/>
        </authorList>
    </citation>
    <scope>NUCLEOTIDE SEQUENCE [LARGE SCALE GENOMIC DNA]</scope>
    <source>
        <strain evidence="3 4">DSM 41654</strain>
    </source>
</reference>
<feature type="transmembrane region" description="Helical" evidence="2">
    <location>
        <begin position="260"/>
        <end position="278"/>
    </location>
</feature>
<evidence type="ECO:0000256" key="1">
    <source>
        <dbReference type="SAM" id="MobiDB-lite"/>
    </source>
</evidence>
<gene>
    <name evidence="3" type="ORF">FHR34_004158</name>
</gene>
<feature type="transmembrane region" description="Helical" evidence="2">
    <location>
        <begin position="496"/>
        <end position="519"/>
    </location>
</feature>
<evidence type="ECO:0000313" key="4">
    <source>
        <dbReference type="Proteomes" id="UP000540506"/>
    </source>
</evidence>
<proteinExistence type="predicted"/>
<keyword evidence="2" id="KW-0472">Membrane</keyword>
<evidence type="ECO:0000256" key="2">
    <source>
        <dbReference type="SAM" id="Phobius"/>
    </source>
</evidence>
<feature type="compositionally biased region" description="Low complexity" evidence="1">
    <location>
        <begin position="18"/>
        <end position="29"/>
    </location>
</feature>
<keyword evidence="2" id="KW-0812">Transmembrane</keyword>
<evidence type="ECO:0008006" key="5">
    <source>
        <dbReference type="Google" id="ProtNLM"/>
    </source>
</evidence>
<name>A0A7W7R488_KITKI</name>
<dbReference type="Proteomes" id="UP000540506">
    <property type="component" value="Unassembled WGS sequence"/>
</dbReference>
<organism evidence="3 4">
    <name type="scientific">Kitasatospora kifunensis</name>
    <name type="common">Streptomyces kifunensis</name>
    <dbReference type="NCBI Taxonomy" id="58351"/>
    <lineage>
        <taxon>Bacteria</taxon>
        <taxon>Bacillati</taxon>
        <taxon>Actinomycetota</taxon>
        <taxon>Actinomycetes</taxon>
        <taxon>Kitasatosporales</taxon>
        <taxon>Streptomycetaceae</taxon>
        <taxon>Kitasatospora</taxon>
    </lineage>
</organism>